<dbReference type="Proteomes" id="UP000310066">
    <property type="component" value="Unassembled WGS sequence"/>
</dbReference>
<dbReference type="EMBL" id="NAJP01000003">
    <property type="protein sequence ID" value="TKA48401.1"/>
    <property type="molecule type" value="Genomic_DNA"/>
</dbReference>
<accession>A0A4U0VGR5</accession>
<evidence type="ECO:0000313" key="3">
    <source>
        <dbReference type="Proteomes" id="UP000310066"/>
    </source>
</evidence>
<feature type="region of interest" description="Disordered" evidence="1">
    <location>
        <begin position="137"/>
        <end position="159"/>
    </location>
</feature>
<protein>
    <submittedName>
        <fullName evidence="2">Uncharacterized protein</fullName>
    </submittedName>
</protein>
<reference evidence="2 3" key="1">
    <citation type="submission" date="2017-03" db="EMBL/GenBank/DDBJ databases">
        <title>Genomes of endolithic fungi from Antarctica.</title>
        <authorList>
            <person name="Coleine C."/>
            <person name="Masonjones S."/>
            <person name="Stajich J.E."/>
        </authorList>
    </citation>
    <scope>NUCLEOTIDE SEQUENCE [LARGE SCALE GENOMIC DNA]</scope>
    <source>
        <strain evidence="2 3">CCFEE 5311</strain>
    </source>
</reference>
<sequence length="159" mass="17959">MRLDFMQRQRAWEAEQARDAPYSTTDSIEEEEEDEDEDAALYELPSSSSRNTMQMLQSMSQGQPMPEQEEEELDAVLRREQEEMEALLSYMPIDEPQSSSVDVMNNAQSFGNLWSDDDYYDDDDAFCSDVVVDGNGSVGHAGPTFGELPADSTEEMDLS</sequence>
<dbReference type="OrthoDB" id="5279705at2759"/>
<feature type="compositionally biased region" description="Acidic residues" evidence="1">
    <location>
        <begin position="27"/>
        <end position="40"/>
    </location>
</feature>
<proteinExistence type="predicted"/>
<dbReference type="STRING" id="329885.A0A4U0VGR5"/>
<feature type="compositionally biased region" description="Polar residues" evidence="1">
    <location>
        <begin position="45"/>
        <end position="63"/>
    </location>
</feature>
<evidence type="ECO:0000313" key="2">
    <source>
        <dbReference type="EMBL" id="TKA48401.1"/>
    </source>
</evidence>
<name>A0A4U0VGR5_9PEZI</name>
<comment type="caution">
    <text evidence="2">The sequence shown here is derived from an EMBL/GenBank/DDBJ whole genome shotgun (WGS) entry which is preliminary data.</text>
</comment>
<feature type="compositionally biased region" description="Basic and acidic residues" evidence="1">
    <location>
        <begin position="1"/>
        <end position="18"/>
    </location>
</feature>
<dbReference type="AlphaFoldDB" id="A0A4U0VGR5"/>
<gene>
    <name evidence="2" type="ORF">B0A54_00536</name>
</gene>
<feature type="region of interest" description="Disordered" evidence="1">
    <location>
        <begin position="1"/>
        <end position="73"/>
    </location>
</feature>
<evidence type="ECO:0000256" key="1">
    <source>
        <dbReference type="SAM" id="MobiDB-lite"/>
    </source>
</evidence>
<organism evidence="2 3">
    <name type="scientific">Friedmanniomyces endolithicus</name>
    <dbReference type="NCBI Taxonomy" id="329885"/>
    <lineage>
        <taxon>Eukaryota</taxon>
        <taxon>Fungi</taxon>
        <taxon>Dikarya</taxon>
        <taxon>Ascomycota</taxon>
        <taxon>Pezizomycotina</taxon>
        <taxon>Dothideomycetes</taxon>
        <taxon>Dothideomycetidae</taxon>
        <taxon>Mycosphaerellales</taxon>
        <taxon>Teratosphaeriaceae</taxon>
        <taxon>Friedmanniomyces</taxon>
    </lineage>
</organism>